<dbReference type="Proteomes" id="UP000639772">
    <property type="component" value="Chromosome 12"/>
</dbReference>
<dbReference type="EMBL" id="JADCNM010000012">
    <property type="protein sequence ID" value="KAG0458773.1"/>
    <property type="molecule type" value="Genomic_DNA"/>
</dbReference>
<reference evidence="2 3" key="1">
    <citation type="journal article" date="2020" name="Nat. Food">
        <title>A phased Vanilla planifolia genome enables genetic improvement of flavour and production.</title>
        <authorList>
            <person name="Hasing T."/>
            <person name="Tang H."/>
            <person name="Brym M."/>
            <person name="Khazi F."/>
            <person name="Huang T."/>
            <person name="Chambers A.H."/>
        </authorList>
    </citation>
    <scope>NUCLEOTIDE SEQUENCE [LARGE SCALE GENOMIC DNA]</scope>
    <source>
        <tissue evidence="2">Leaf</tissue>
    </source>
</reference>
<name>A0A835PTS0_VANPL</name>
<evidence type="ECO:0000313" key="2">
    <source>
        <dbReference type="EMBL" id="KAG0458773.1"/>
    </source>
</evidence>
<protein>
    <submittedName>
        <fullName evidence="2">Uncharacterized protein</fullName>
    </submittedName>
</protein>
<proteinExistence type="predicted"/>
<gene>
    <name evidence="2" type="ORF">HPP92_021901</name>
</gene>
<sequence>MGAGRGIIFELHSRRVKSRICREVEMGLRCSETKERAFRWEMGIYGMIVIVGPMEVTRKKRSRLQINNCKEQEHEMDPNMEGLRDPYKDASG</sequence>
<organism evidence="2 3">
    <name type="scientific">Vanilla planifolia</name>
    <name type="common">Vanilla</name>
    <dbReference type="NCBI Taxonomy" id="51239"/>
    <lineage>
        <taxon>Eukaryota</taxon>
        <taxon>Viridiplantae</taxon>
        <taxon>Streptophyta</taxon>
        <taxon>Embryophyta</taxon>
        <taxon>Tracheophyta</taxon>
        <taxon>Spermatophyta</taxon>
        <taxon>Magnoliopsida</taxon>
        <taxon>Liliopsida</taxon>
        <taxon>Asparagales</taxon>
        <taxon>Orchidaceae</taxon>
        <taxon>Vanilloideae</taxon>
        <taxon>Vanilleae</taxon>
        <taxon>Vanilla</taxon>
    </lineage>
</organism>
<feature type="region of interest" description="Disordered" evidence="1">
    <location>
        <begin position="72"/>
        <end position="92"/>
    </location>
</feature>
<comment type="caution">
    <text evidence="2">The sequence shown here is derived from an EMBL/GenBank/DDBJ whole genome shotgun (WGS) entry which is preliminary data.</text>
</comment>
<dbReference type="AlphaFoldDB" id="A0A835PTS0"/>
<evidence type="ECO:0000313" key="3">
    <source>
        <dbReference type="Proteomes" id="UP000639772"/>
    </source>
</evidence>
<evidence type="ECO:0000256" key="1">
    <source>
        <dbReference type="SAM" id="MobiDB-lite"/>
    </source>
</evidence>
<accession>A0A835PTS0</accession>